<dbReference type="NCBIfam" id="NF000831">
    <property type="entry name" value="PRK00070.3-1"/>
    <property type="match status" value="1"/>
</dbReference>
<comment type="catalytic activity">
    <reaction evidence="8">
        <text>apo-[ACP] + CoA = holo-[ACP] + adenosine 3',5'-bisphosphate + H(+)</text>
        <dbReference type="Rhea" id="RHEA:12068"/>
        <dbReference type="Rhea" id="RHEA-COMP:9685"/>
        <dbReference type="Rhea" id="RHEA-COMP:9690"/>
        <dbReference type="ChEBI" id="CHEBI:15378"/>
        <dbReference type="ChEBI" id="CHEBI:29999"/>
        <dbReference type="ChEBI" id="CHEBI:57287"/>
        <dbReference type="ChEBI" id="CHEBI:58343"/>
        <dbReference type="ChEBI" id="CHEBI:64479"/>
        <dbReference type="EC" id="2.7.8.7"/>
    </reaction>
</comment>
<accession>A0A6N7W912</accession>
<keyword evidence="11" id="KW-1185">Reference proteome</keyword>
<comment type="similarity">
    <text evidence="8">Belongs to the P-Pant transferase superfamily. AcpS family.</text>
</comment>
<evidence type="ECO:0000256" key="4">
    <source>
        <dbReference type="ARBA" id="ARBA00022832"/>
    </source>
</evidence>
<dbReference type="AlphaFoldDB" id="A0A6N7W912"/>
<keyword evidence="2 8" id="KW-0808">Transferase</keyword>
<evidence type="ECO:0000313" key="11">
    <source>
        <dbReference type="Proteomes" id="UP000470875"/>
    </source>
</evidence>
<comment type="cofactor">
    <cofactor evidence="8">
        <name>Mg(2+)</name>
        <dbReference type="ChEBI" id="CHEBI:18420"/>
    </cofactor>
</comment>
<dbReference type="GO" id="GO:0008897">
    <property type="term" value="F:holo-[acyl-carrier-protein] synthase activity"/>
    <property type="evidence" value="ECO:0007669"/>
    <property type="project" value="UniProtKB-UniRule"/>
</dbReference>
<dbReference type="Pfam" id="PF01648">
    <property type="entry name" value="ACPS"/>
    <property type="match status" value="1"/>
</dbReference>
<sequence>MAILGVGTDVVDVPSFTEQLELPGSRLREVFTARERRRAAQRAADLEGEADASPRHLAAIWALKEAFIKAWSGALVGVAPPLARDEVSWPDIEVRHDAWGRPSISLRGKVWEWVRNSLGVSSPDDLSLHASASHDGDIACALVVLEK</sequence>
<dbReference type="GO" id="GO:0005737">
    <property type="term" value="C:cytoplasm"/>
    <property type="evidence" value="ECO:0007669"/>
    <property type="project" value="UniProtKB-SubCell"/>
</dbReference>
<dbReference type="EMBL" id="VULO01000010">
    <property type="protein sequence ID" value="MSS84922.1"/>
    <property type="molecule type" value="Genomic_DNA"/>
</dbReference>
<dbReference type="GO" id="GO:0000287">
    <property type="term" value="F:magnesium ion binding"/>
    <property type="evidence" value="ECO:0007669"/>
    <property type="project" value="UniProtKB-UniRule"/>
</dbReference>
<evidence type="ECO:0000313" key="10">
    <source>
        <dbReference type="EMBL" id="MSS84922.1"/>
    </source>
</evidence>
<dbReference type="NCBIfam" id="TIGR00556">
    <property type="entry name" value="pantethn_trn"/>
    <property type="match status" value="1"/>
</dbReference>
<dbReference type="EC" id="2.7.8.7" evidence="8"/>
<dbReference type="Proteomes" id="UP000470875">
    <property type="component" value="Unassembled WGS sequence"/>
</dbReference>
<keyword evidence="8" id="KW-0963">Cytoplasm</keyword>
<evidence type="ECO:0000256" key="3">
    <source>
        <dbReference type="ARBA" id="ARBA00022723"/>
    </source>
</evidence>
<organism evidence="10 11">
    <name type="scientific">Scrofimicrobium canadense</name>
    <dbReference type="NCBI Taxonomy" id="2652290"/>
    <lineage>
        <taxon>Bacteria</taxon>
        <taxon>Bacillati</taxon>
        <taxon>Actinomycetota</taxon>
        <taxon>Actinomycetes</taxon>
        <taxon>Actinomycetales</taxon>
        <taxon>Actinomycetaceae</taxon>
        <taxon>Scrofimicrobium</taxon>
    </lineage>
</organism>
<evidence type="ECO:0000256" key="2">
    <source>
        <dbReference type="ARBA" id="ARBA00022679"/>
    </source>
</evidence>
<evidence type="ECO:0000256" key="5">
    <source>
        <dbReference type="ARBA" id="ARBA00022842"/>
    </source>
</evidence>
<feature type="binding site" evidence="8">
    <location>
        <position position="65"/>
    </location>
    <ligand>
        <name>Mg(2+)</name>
        <dbReference type="ChEBI" id="CHEBI:18420"/>
    </ligand>
</feature>
<keyword evidence="6 8" id="KW-0443">Lipid metabolism</keyword>
<name>A0A6N7W912_9ACTO</name>
<keyword evidence="3 8" id="KW-0479">Metal-binding</keyword>
<comment type="subcellular location">
    <subcellularLocation>
        <location evidence="8">Cytoplasm</location>
    </subcellularLocation>
</comment>
<protein>
    <recommendedName>
        <fullName evidence="8">Holo-[acyl-carrier-protein] synthase</fullName>
        <shortName evidence="8">Holo-ACP synthase</shortName>
        <ecNumber evidence="8">2.7.8.7</ecNumber>
    </recommendedName>
    <alternativeName>
        <fullName evidence="8">4'-phosphopantetheinyl transferase AcpS</fullName>
    </alternativeName>
</protein>
<comment type="function">
    <text evidence="8">Transfers the 4'-phosphopantetheine moiety from coenzyme A to a Ser of acyl-carrier-protein.</text>
</comment>
<evidence type="ECO:0000256" key="6">
    <source>
        <dbReference type="ARBA" id="ARBA00023098"/>
    </source>
</evidence>
<dbReference type="HAMAP" id="MF_00101">
    <property type="entry name" value="AcpS"/>
    <property type="match status" value="1"/>
</dbReference>
<feature type="binding site" evidence="8">
    <location>
        <position position="9"/>
    </location>
    <ligand>
        <name>Mg(2+)</name>
        <dbReference type="ChEBI" id="CHEBI:18420"/>
    </ligand>
</feature>
<dbReference type="Gene3D" id="3.90.470.20">
    <property type="entry name" value="4'-phosphopantetheinyl transferase domain"/>
    <property type="match status" value="1"/>
</dbReference>
<gene>
    <name evidence="8" type="primary">acpS</name>
    <name evidence="10" type="ORF">FYJ24_09130</name>
</gene>
<dbReference type="InterPro" id="IPR008278">
    <property type="entry name" value="4-PPantetheinyl_Trfase_dom"/>
</dbReference>
<evidence type="ECO:0000256" key="1">
    <source>
        <dbReference type="ARBA" id="ARBA00022516"/>
    </source>
</evidence>
<feature type="domain" description="4'-phosphopantetheinyl transferase" evidence="9">
    <location>
        <begin position="5"/>
        <end position="114"/>
    </location>
</feature>
<reference evidence="10 11" key="1">
    <citation type="submission" date="2019-08" db="EMBL/GenBank/DDBJ databases">
        <title>In-depth cultivation of the pig gut microbiome towards novel bacterial diversity and tailored functional studies.</title>
        <authorList>
            <person name="Wylensek D."/>
            <person name="Hitch T.C.A."/>
            <person name="Clavel T."/>
        </authorList>
    </citation>
    <scope>NUCLEOTIDE SEQUENCE [LARGE SCALE GENOMIC DNA]</scope>
    <source>
        <strain evidence="10 11">WB03_NA08</strain>
    </source>
</reference>
<evidence type="ECO:0000256" key="7">
    <source>
        <dbReference type="ARBA" id="ARBA00023160"/>
    </source>
</evidence>
<keyword evidence="1 8" id="KW-0444">Lipid biosynthesis</keyword>
<dbReference type="InterPro" id="IPR004568">
    <property type="entry name" value="Ppantetheine-prot_Trfase_dom"/>
</dbReference>
<dbReference type="InterPro" id="IPR037143">
    <property type="entry name" value="4-PPantetheinyl_Trfase_dom_sf"/>
</dbReference>
<dbReference type="GO" id="GO:0006633">
    <property type="term" value="P:fatty acid biosynthetic process"/>
    <property type="evidence" value="ECO:0007669"/>
    <property type="project" value="UniProtKB-UniRule"/>
</dbReference>
<evidence type="ECO:0000259" key="9">
    <source>
        <dbReference type="Pfam" id="PF01648"/>
    </source>
</evidence>
<keyword evidence="5 8" id="KW-0460">Magnesium</keyword>
<dbReference type="SUPFAM" id="SSF56214">
    <property type="entry name" value="4'-phosphopantetheinyl transferase"/>
    <property type="match status" value="1"/>
</dbReference>
<proteinExistence type="inferred from homology"/>
<keyword evidence="4 8" id="KW-0276">Fatty acid metabolism</keyword>
<comment type="caution">
    <text evidence="10">The sequence shown here is derived from an EMBL/GenBank/DDBJ whole genome shotgun (WGS) entry which is preliminary data.</text>
</comment>
<dbReference type="InterPro" id="IPR002582">
    <property type="entry name" value="ACPS"/>
</dbReference>
<evidence type="ECO:0000256" key="8">
    <source>
        <dbReference type="HAMAP-Rule" id="MF_00101"/>
    </source>
</evidence>
<keyword evidence="7 8" id="KW-0275">Fatty acid biosynthesis</keyword>